<dbReference type="InterPro" id="IPR000182">
    <property type="entry name" value="GNAT_dom"/>
</dbReference>
<comment type="caution">
    <text evidence="2">The sequence shown here is derived from an EMBL/GenBank/DDBJ whole genome shotgun (WGS) entry which is preliminary data.</text>
</comment>
<evidence type="ECO:0000259" key="1">
    <source>
        <dbReference type="PROSITE" id="PS51186"/>
    </source>
</evidence>
<gene>
    <name evidence="2" type="ORF">HNR73_002070</name>
</gene>
<dbReference type="Gene3D" id="3.40.630.30">
    <property type="match status" value="1"/>
</dbReference>
<reference evidence="2 3" key="1">
    <citation type="submission" date="2020-08" db="EMBL/GenBank/DDBJ databases">
        <title>Genomic Encyclopedia of Type Strains, Phase IV (KMG-IV): sequencing the most valuable type-strain genomes for metagenomic binning, comparative biology and taxonomic classification.</title>
        <authorList>
            <person name="Goeker M."/>
        </authorList>
    </citation>
    <scope>NUCLEOTIDE SEQUENCE [LARGE SCALE GENOMIC DNA]</scope>
    <source>
        <strain evidence="2 3">YIM 65646</strain>
    </source>
</reference>
<dbReference type="PROSITE" id="PS51186">
    <property type="entry name" value="GNAT"/>
    <property type="match status" value="1"/>
</dbReference>
<dbReference type="CDD" id="cd04301">
    <property type="entry name" value="NAT_SF"/>
    <property type="match status" value="1"/>
</dbReference>
<feature type="domain" description="N-acetyltransferase" evidence="1">
    <location>
        <begin position="1"/>
        <end position="136"/>
    </location>
</feature>
<dbReference type="EMBL" id="JACHGT010000004">
    <property type="protein sequence ID" value="MBB6034220.1"/>
    <property type="molecule type" value="Genomic_DNA"/>
</dbReference>
<dbReference type="GO" id="GO:0005840">
    <property type="term" value="C:ribosome"/>
    <property type="evidence" value="ECO:0007669"/>
    <property type="project" value="UniProtKB-KW"/>
</dbReference>
<evidence type="ECO:0000313" key="2">
    <source>
        <dbReference type="EMBL" id="MBB6034220.1"/>
    </source>
</evidence>
<sequence length="136" mass="14614">MRVDLFEPGRDLAAVLAMCAAEGWPGWSDPGRVRRALGAAGCLALVALDGEETVGFAQILTDGVLTSYLALLVTAATHRRRGVARALADEAFARTGVGRMDLLADEDAHGFYRSMAHRRLPGFRVFDGYRGGHLEA</sequence>
<evidence type="ECO:0000313" key="3">
    <source>
        <dbReference type="Proteomes" id="UP000548476"/>
    </source>
</evidence>
<dbReference type="GO" id="GO:0016747">
    <property type="term" value="F:acyltransferase activity, transferring groups other than amino-acyl groups"/>
    <property type="evidence" value="ECO:0007669"/>
    <property type="project" value="InterPro"/>
</dbReference>
<keyword evidence="3" id="KW-1185">Reference proteome</keyword>
<accession>A0A841FQI6</accession>
<dbReference type="SUPFAM" id="SSF55729">
    <property type="entry name" value="Acyl-CoA N-acyltransferases (Nat)"/>
    <property type="match status" value="1"/>
</dbReference>
<dbReference type="Pfam" id="PF13508">
    <property type="entry name" value="Acetyltransf_7"/>
    <property type="match status" value="1"/>
</dbReference>
<dbReference type="RefSeq" id="WP_184787102.1">
    <property type="nucleotide sequence ID" value="NZ_BONT01000045.1"/>
</dbReference>
<keyword evidence="2" id="KW-0689">Ribosomal protein</keyword>
<organism evidence="2 3">
    <name type="scientific">Phytomonospora endophytica</name>
    <dbReference type="NCBI Taxonomy" id="714109"/>
    <lineage>
        <taxon>Bacteria</taxon>
        <taxon>Bacillati</taxon>
        <taxon>Actinomycetota</taxon>
        <taxon>Actinomycetes</taxon>
        <taxon>Micromonosporales</taxon>
        <taxon>Micromonosporaceae</taxon>
        <taxon>Phytomonospora</taxon>
    </lineage>
</organism>
<name>A0A841FQI6_9ACTN</name>
<protein>
    <submittedName>
        <fullName evidence="2">Ribosomal protein S18 acetylase RimI-like enzyme</fullName>
    </submittedName>
</protein>
<dbReference type="AlphaFoldDB" id="A0A841FQI6"/>
<dbReference type="InterPro" id="IPR016181">
    <property type="entry name" value="Acyl_CoA_acyltransferase"/>
</dbReference>
<dbReference type="Proteomes" id="UP000548476">
    <property type="component" value="Unassembled WGS sequence"/>
</dbReference>
<proteinExistence type="predicted"/>
<keyword evidence="2" id="KW-0687">Ribonucleoprotein</keyword>